<keyword evidence="4" id="KW-1185">Reference proteome</keyword>
<name>A0ABU0GGR2_9CELL</name>
<dbReference type="Proteomes" id="UP001240250">
    <property type="component" value="Unassembled WGS sequence"/>
</dbReference>
<dbReference type="InterPro" id="IPR041468">
    <property type="entry name" value="HTH_ParB/Spo0J"/>
</dbReference>
<protein>
    <submittedName>
        <fullName evidence="3">ParB/RepB/Spo0J family partition protein</fullName>
    </submittedName>
</protein>
<evidence type="ECO:0000313" key="3">
    <source>
        <dbReference type="EMBL" id="MDQ0424283.1"/>
    </source>
</evidence>
<dbReference type="InterPro" id="IPR036086">
    <property type="entry name" value="ParB/Sulfiredoxin_sf"/>
</dbReference>
<comment type="caution">
    <text evidence="3">The sequence shown here is derived from an EMBL/GenBank/DDBJ whole genome shotgun (WGS) entry which is preliminary data.</text>
</comment>
<dbReference type="PANTHER" id="PTHR33375">
    <property type="entry name" value="CHROMOSOME-PARTITIONING PROTEIN PARB-RELATED"/>
    <property type="match status" value="1"/>
</dbReference>
<evidence type="ECO:0000259" key="2">
    <source>
        <dbReference type="SMART" id="SM00470"/>
    </source>
</evidence>
<evidence type="ECO:0000256" key="1">
    <source>
        <dbReference type="ARBA" id="ARBA00022829"/>
    </source>
</evidence>
<gene>
    <name evidence="3" type="ORF">JO380_000664</name>
</gene>
<evidence type="ECO:0000313" key="4">
    <source>
        <dbReference type="Proteomes" id="UP001240250"/>
    </source>
</evidence>
<dbReference type="SMART" id="SM00470">
    <property type="entry name" value="ParB"/>
    <property type="match status" value="1"/>
</dbReference>
<dbReference type="SUPFAM" id="SSF110849">
    <property type="entry name" value="ParB/Sulfiredoxin"/>
    <property type="match status" value="1"/>
</dbReference>
<feature type="domain" description="ParB-like N-terminal" evidence="2">
    <location>
        <begin position="5"/>
        <end position="133"/>
    </location>
</feature>
<keyword evidence="1" id="KW-0159">Chromosome partition</keyword>
<dbReference type="InterPro" id="IPR003115">
    <property type="entry name" value="ParB_N"/>
</dbReference>
<sequence length="225" mass="24303">METMREIPLSSMSVHPGHPRSDLGNLDALVADVAAHGVIEPVIVAPGTRWLSTGKCADCGLRRRRHGSGVVEQHESSGRPCPGSGEPAADDWVLLAGRRRAMAATMACLETVPAIVRADLRSDADRLSLIARENLHRLDLTPLEVARLFGALTAAGLTSTRISQRVRVPKAFVDRRLRLLDLPSGVWGALRRGRVGLAAAEEVVGLEANPRRRGWGVAERCDVRP</sequence>
<dbReference type="SUPFAM" id="SSF109709">
    <property type="entry name" value="KorB DNA-binding domain-like"/>
    <property type="match status" value="1"/>
</dbReference>
<organism evidence="3 4">
    <name type="scientific">Cellulomonas iranensis</name>
    <dbReference type="NCBI Taxonomy" id="76862"/>
    <lineage>
        <taxon>Bacteria</taxon>
        <taxon>Bacillati</taxon>
        <taxon>Actinomycetota</taxon>
        <taxon>Actinomycetes</taxon>
        <taxon>Micrococcales</taxon>
        <taxon>Cellulomonadaceae</taxon>
        <taxon>Cellulomonas</taxon>
    </lineage>
</organism>
<dbReference type="InterPro" id="IPR050336">
    <property type="entry name" value="Chromosome_partition/occlusion"/>
</dbReference>
<dbReference type="EMBL" id="JAUSVM010000001">
    <property type="protein sequence ID" value="MDQ0424283.1"/>
    <property type="molecule type" value="Genomic_DNA"/>
</dbReference>
<dbReference type="Pfam" id="PF17762">
    <property type="entry name" value="HTH_ParB"/>
    <property type="match status" value="1"/>
</dbReference>
<dbReference type="Gene3D" id="1.10.10.2830">
    <property type="match status" value="1"/>
</dbReference>
<dbReference type="Gene3D" id="3.90.1530.30">
    <property type="match status" value="1"/>
</dbReference>
<reference evidence="3 4" key="1">
    <citation type="submission" date="2023-07" db="EMBL/GenBank/DDBJ databases">
        <title>Sequencing the genomes of 1000 actinobacteria strains.</title>
        <authorList>
            <person name="Klenk H.-P."/>
        </authorList>
    </citation>
    <scope>NUCLEOTIDE SEQUENCE [LARGE SCALE GENOMIC DNA]</scope>
    <source>
        <strain evidence="3 4">DSM 14785</strain>
    </source>
</reference>
<proteinExistence type="predicted"/>
<accession>A0ABU0GGR2</accession>
<dbReference type="PANTHER" id="PTHR33375:SF1">
    <property type="entry name" value="CHROMOSOME-PARTITIONING PROTEIN PARB-RELATED"/>
    <property type="match status" value="1"/>
</dbReference>